<gene>
    <name evidence="1" type="ORF">NBG4_850004</name>
</gene>
<name>A0A2U3QKU7_9BACT</name>
<reference evidence="2" key="1">
    <citation type="submission" date="2018-03" db="EMBL/GenBank/DDBJ databases">
        <authorList>
            <person name="Zecchin S."/>
        </authorList>
    </citation>
    <scope>NUCLEOTIDE SEQUENCE [LARGE SCALE GENOMIC DNA]</scope>
</reference>
<evidence type="ECO:0000313" key="1">
    <source>
        <dbReference type="EMBL" id="SPQ02007.1"/>
    </source>
</evidence>
<dbReference type="AlphaFoldDB" id="A0A2U3QKU7"/>
<sequence>MKKDANIKHRGPNDYLRMQDRTVFSPILVPKAFGAPWQFLERARKTILHIQ</sequence>
<accession>A0A2U3QKU7</accession>
<keyword evidence="2" id="KW-1185">Reference proteome</keyword>
<dbReference type="EMBL" id="OUUY01000136">
    <property type="protein sequence ID" value="SPQ02007.1"/>
    <property type="molecule type" value="Genomic_DNA"/>
</dbReference>
<dbReference type="Proteomes" id="UP000245125">
    <property type="component" value="Unassembled WGS sequence"/>
</dbReference>
<proteinExistence type="predicted"/>
<protein>
    <submittedName>
        <fullName evidence="1">Uncharacterized protein</fullName>
    </submittedName>
</protein>
<organism evidence="1 2">
    <name type="scientific">Candidatus Sulfobium mesophilum</name>
    <dbReference type="NCBI Taxonomy" id="2016548"/>
    <lineage>
        <taxon>Bacteria</taxon>
        <taxon>Pseudomonadati</taxon>
        <taxon>Nitrospirota</taxon>
        <taxon>Nitrospiria</taxon>
        <taxon>Nitrospirales</taxon>
        <taxon>Nitrospiraceae</taxon>
        <taxon>Candidatus Sulfobium</taxon>
    </lineage>
</organism>
<evidence type="ECO:0000313" key="2">
    <source>
        <dbReference type="Proteomes" id="UP000245125"/>
    </source>
</evidence>